<dbReference type="STRING" id="526218.Sterm_1927"/>
<keyword evidence="2" id="KW-1185">Reference proteome</keyword>
<dbReference type="GO" id="GO:0008270">
    <property type="term" value="F:zinc ion binding"/>
    <property type="evidence" value="ECO:0007669"/>
    <property type="project" value="InterPro"/>
</dbReference>
<dbReference type="eggNOG" id="COG1671">
    <property type="taxonomic scope" value="Bacteria"/>
</dbReference>
<dbReference type="SUPFAM" id="SSF53056">
    <property type="entry name" value="beta-carbonic anhydrase, cab"/>
    <property type="match status" value="1"/>
</dbReference>
<dbReference type="AlphaFoldDB" id="D1AJ95"/>
<dbReference type="HOGENOM" id="CLU_152017_0_0_0"/>
<evidence type="ECO:0000313" key="2">
    <source>
        <dbReference type="Proteomes" id="UP000000845"/>
    </source>
</evidence>
<accession>D1AJ95</accession>
<dbReference type="EMBL" id="CP001739">
    <property type="protein sequence ID" value="ACZ08783.1"/>
    <property type="molecule type" value="Genomic_DNA"/>
</dbReference>
<sequence length="123" mass="13952">MYCTLICCMDGRFNMAVNEYIRVKYGYVYVDTITDAGPVSKIINESYLKDIEDKIVLISVRKHKSDHLFIAGHHDCAGCPVDDDTQKGYIEEAVDILKKDLKDIKVTGIFIDGDFNIKVVKEV</sequence>
<dbReference type="Gene3D" id="3.40.1050.10">
    <property type="entry name" value="Carbonic anhydrase"/>
    <property type="match status" value="1"/>
</dbReference>
<proteinExistence type="predicted"/>
<gene>
    <name evidence="1" type="ordered locus">Sterm_1927</name>
</gene>
<protein>
    <recommendedName>
        <fullName evidence="3">Carbonic anhydrase</fullName>
    </recommendedName>
</protein>
<evidence type="ECO:0000313" key="1">
    <source>
        <dbReference type="EMBL" id="ACZ08783.1"/>
    </source>
</evidence>
<reference evidence="2" key="1">
    <citation type="submission" date="2009-09" db="EMBL/GenBank/DDBJ databases">
        <title>The complete chromosome of Sebaldella termitidis ATCC 33386.</title>
        <authorList>
            <consortium name="US DOE Joint Genome Institute (JGI-PGF)"/>
            <person name="Lucas S."/>
            <person name="Copeland A."/>
            <person name="Lapidus A."/>
            <person name="Glavina del Rio T."/>
            <person name="Dalin E."/>
            <person name="Tice H."/>
            <person name="Bruce D."/>
            <person name="Goodwin L."/>
            <person name="Pitluck S."/>
            <person name="Kyrpides N."/>
            <person name="Mavromatis K."/>
            <person name="Ivanova N."/>
            <person name="Mikhailova N."/>
            <person name="Sims D."/>
            <person name="Meincke L."/>
            <person name="Brettin T."/>
            <person name="Detter J.C."/>
            <person name="Han C."/>
            <person name="Larimer F."/>
            <person name="Land M."/>
            <person name="Hauser L."/>
            <person name="Markowitz V."/>
            <person name="Cheng J.F."/>
            <person name="Hugenholtz P."/>
            <person name="Woyke T."/>
            <person name="Wu D."/>
            <person name="Eisen J.A."/>
        </authorList>
    </citation>
    <scope>NUCLEOTIDE SEQUENCE [LARGE SCALE GENOMIC DNA]</scope>
    <source>
        <strain evidence="2">ATCC 33386 / NCTC 11300</strain>
    </source>
</reference>
<dbReference type="InterPro" id="IPR036874">
    <property type="entry name" value="Carbonic_anhydrase_sf"/>
</dbReference>
<name>D1AJ95_SEBTE</name>
<organism evidence="1 2">
    <name type="scientific">Sebaldella termitidis (strain ATCC 33386 / NCTC 11300)</name>
    <dbReference type="NCBI Taxonomy" id="526218"/>
    <lineage>
        <taxon>Bacteria</taxon>
        <taxon>Fusobacteriati</taxon>
        <taxon>Fusobacteriota</taxon>
        <taxon>Fusobacteriia</taxon>
        <taxon>Fusobacteriales</taxon>
        <taxon>Leptotrichiaceae</taxon>
        <taxon>Sebaldella</taxon>
    </lineage>
</organism>
<dbReference type="KEGG" id="str:Sterm_1927"/>
<dbReference type="RefSeq" id="WP_012861377.1">
    <property type="nucleotide sequence ID" value="NC_013517.1"/>
</dbReference>
<reference evidence="1 2" key="2">
    <citation type="journal article" date="2010" name="Stand. Genomic Sci.">
        <title>Complete genome sequence of Sebaldella termitidis type strain (NCTC 11300).</title>
        <authorList>
            <person name="Harmon-Smith M."/>
            <person name="Celia L."/>
            <person name="Chertkov O."/>
            <person name="Lapidus A."/>
            <person name="Copeland A."/>
            <person name="Glavina Del Rio T."/>
            <person name="Nolan M."/>
            <person name="Lucas S."/>
            <person name="Tice H."/>
            <person name="Cheng J.F."/>
            <person name="Han C."/>
            <person name="Detter J.C."/>
            <person name="Bruce D."/>
            <person name="Goodwin L."/>
            <person name="Pitluck S."/>
            <person name="Pati A."/>
            <person name="Liolios K."/>
            <person name="Ivanova N."/>
            <person name="Mavromatis K."/>
            <person name="Mikhailova N."/>
            <person name="Chen A."/>
            <person name="Palaniappan K."/>
            <person name="Land M."/>
            <person name="Hauser L."/>
            <person name="Chang Y.J."/>
            <person name="Jeffries C.D."/>
            <person name="Brettin T."/>
            <person name="Goker M."/>
            <person name="Beck B."/>
            <person name="Bristow J."/>
            <person name="Eisen J.A."/>
            <person name="Markowitz V."/>
            <person name="Hugenholtz P."/>
            <person name="Kyrpides N.C."/>
            <person name="Klenk H.P."/>
            <person name="Chen F."/>
        </authorList>
    </citation>
    <scope>NUCLEOTIDE SEQUENCE [LARGE SCALE GENOMIC DNA]</scope>
    <source>
        <strain evidence="2">ATCC 33386 / NCTC 11300</strain>
    </source>
</reference>
<dbReference type="GO" id="GO:0004089">
    <property type="term" value="F:carbonate dehydratase activity"/>
    <property type="evidence" value="ECO:0007669"/>
    <property type="project" value="InterPro"/>
</dbReference>
<dbReference type="Pfam" id="PF20393">
    <property type="entry name" value="Pro_CA_2"/>
    <property type="match status" value="1"/>
</dbReference>
<dbReference type="InterPro" id="IPR046871">
    <property type="entry name" value="Pro_CA_2"/>
</dbReference>
<evidence type="ECO:0008006" key="3">
    <source>
        <dbReference type="Google" id="ProtNLM"/>
    </source>
</evidence>
<dbReference type="Proteomes" id="UP000000845">
    <property type="component" value="Chromosome"/>
</dbReference>